<dbReference type="Pfam" id="PF01535">
    <property type="entry name" value="PPR"/>
    <property type="match status" value="3"/>
</dbReference>
<dbReference type="FunFam" id="1.25.40.10:FF:000158">
    <property type="entry name" value="pentatricopeptide repeat-containing protein At2g33680"/>
    <property type="match status" value="1"/>
</dbReference>
<dbReference type="NCBIfam" id="TIGR00756">
    <property type="entry name" value="PPR"/>
    <property type="match status" value="1"/>
</dbReference>
<dbReference type="eggNOG" id="KOG4197">
    <property type="taxonomic scope" value="Eukaryota"/>
</dbReference>
<dbReference type="GO" id="GO:0003723">
    <property type="term" value="F:RNA binding"/>
    <property type="evidence" value="ECO:0007669"/>
    <property type="project" value="InterPro"/>
</dbReference>
<dbReference type="GO" id="GO:0048731">
    <property type="term" value="P:system development"/>
    <property type="evidence" value="ECO:0007669"/>
    <property type="project" value="UniProtKB-ARBA"/>
</dbReference>
<dbReference type="PROSITE" id="PS51375">
    <property type="entry name" value="PPR"/>
    <property type="match status" value="1"/>
</dbReference>
<reference evidence="3 4" key="1">
    <citation type="journal article" date="2011" name="Science">
        <title>The Selaginella genome identifies genetic changes associated with the evolution of vascular plants.</title>
        <authorList>
            <person name="Banks J.A."/>
            <person name="Nishiyama T."/>
            <person name="Hasebe M."/>
            <person name="Bowman J.L."/>
            <person name="Gribskov M."/>
            <person name="dePamphilis C."/>
            <person name="Albert V.A."/>
            <person name="Aono N."/>
            <person name="Aoyama T."/>
            <person name="Ambrose B.A."/>
            <person name="Ashton N.W."/>
            <person name="Axtell M.J."/>
            <person name="Barker E."/>
            <person name="Barker M.S."/>
            <person name="Bennetzen J.L."/>
            <person name="Bonawitz N.D."/>
            <person name="Chapple C."/>
            <person name="Cheng C."/>
            <person name="Correa L.G."/>
            <person name="Dacre M."/>
            <person name="DeBarry J."/>
            <person name="Dreyer I."/>
            <person name="Elias M."/>
            <person name="Engstrom E.M."/>
            <person name="Estelle M."/>
            <person name="Feng L."/>
            <person name="Finet C."/>
            <person name="Floyd S.K."/>
            <person name="Frommer W.B."/>
            <person name="Fujita T."/>
            <person name="Gramzow L."/>
            <person name="Gutensohn M."/>
            <person name="Harholt J."/>
            <person name="Hattori M."/>
            <person name="Heyl A."/>
            <person name="Hirai T."/>
            <person name="Hiwatashi Y."/>
            <person name="Ishikawa M."/>
            <person name="Iwata M."/>
            <person name="Karol K.G."/>
            <person name="Koehler B."/>
            <person name="Kolukisaoglu U."/>
            <person name="Kubo M."/>
            <person name="Kurata T."/>
            <person name="Lalonde S."/>
            <person name="Li K."/>
            <person name="Li Y."/>
            <person name="Litt A."/>
            <person name="Lyons E."/>
            <person name="Manning G."/>
            <person name="Maruyama T."/>
            <person name="Michael T.P."/>
            <person name="Mikami K."/>
            <person name="Miyazaki S."/>
            <person name="Morinaga S."/>
            <person name="Murata T."/>
            <person name="Mueller-Roeber B."/>
            <person name="Nelson D.R."/>
            <person name="Obara M."/>
            <person name="Oguri Y."/>
            <person name="Olmstead R.G."/>
            <person name="Onodera N."/>
            <person name="Petersen B.L."/>
            <person name="Pils B."/>
            <person name="Prigge M."/>
            <person name="Rensing S.A."/>
            <person name="Riano-Pachon D.M."/>
            <person name="Roberts A.W."/>
            <person name="Sato Y."/>
            <person name="Scheller H.V."/>
            <person name="Schulz B."/>
            <person name="Schulz C."/>
            <person name="Shakirov E.V."/>
            <person name="Shibagaki N."/>
            <person name="Shinohara N."/>
            <person name="Shippen D.E."/>
            <person name="Soerensen I."/>
            <person name="Sotooka R."/>
            <person name="Sugimoto N."/>
            <person name="Sugita M."/>
            <person name="Sumikawa N."/>
            <person name="Tanurdzic M."/>
            <person name="Theissen G."/>
            <person name="Ulvskov P."/>
            <person name="Wakazuki S."/>
            <person name="Weng J.K."/>
            <person name="Willats W.W."/>
            <person name="Wipf D."/>
            <person name="Wolf P.G."/>
            <person name="Yang L."/>
            <person name="Zimmer A.D."/>
            <person name="Zhu Q."/>
            <person name="Mitros T."/>
            <person name="Hellsten U."/>
            <person name="Loque D."/>
            <person name="Otillar R."/>
            <person name="Salamov A."/>
            <person name="Schmutz J."/>
            <person name="Shapiro H."/>
            <person name="Lindquist E."/>
            <person name="Lucas S."/>
            <person name="Rokhsar D."/>
            <person name="Grigoriev I.V."/>
        </authorList>
    </citation>
    <scope>NUCLEOTIDE SEQUENCE [LARGE SCALE GENOMIC DNA]</scope>
</reference>
<gene>
    <name evidence="3" type="ORF">SELMODRAFT_72074</name>
</gene>
<keyword evidence="1" id="KW-0677">Repeat</keyword>
<protein>
    <recommendedName>
        <fullName evidence="5">Pentacotripeptide-repeat region of PRORP domain-containing protein</fullName>
    </recommendedName>
</protein>
<dbReference type="EMBL" id="GL377572">
    <property type="protein sequence ID" value="EFJ32823.1"/>
    <property type="molecule type" value="Genomic_DNA"/>
</dbReference>
<accession>D8R5C8</accession>
<dbReference type="Gene3D" id="1.25.40.10">
    <property type="entry name" value="Tetratricopeptide repeat domain"/>
    <property type="match status" value="1"/>
</dbReference>
<sequence>LLRLYGKCGCLDEACRVFDGIAHKDVYTWTAMIGAYAQAGSIDGAKCLFDQMPERNAGFPADQVACLSGLVAQTHIGRVPQCCAFFRSMQQDFGVAPLAEHFLCVVDLLGKAGHLERAEELVETMPYEPHAKTWGALLGACRLHADVGRASGAARNLFAVDTRDSGSHVLVSNMCA</sequence>
<feature type="non-terminal residue" evidence="3">
    <location>
        <position position="176"/>
    </location>
</feature>
<feature type="repeat" description="PPR" evidence="2">
    <location>
        <begin position="25"/>
        <end position="59"/>
    </location>
</feature>
<dbReference type="InterPro" id="IPR002885">
    <property type="entry name" value="PPR_rpt"/>
</dbReference>
<keyword evidence="4" id="KW-1185">Reference proteome</keyword>
<dbReference type="GO" id="GO:0009451">
    <property type="term" value="P:RNA modification"/>
    <property type="evidence" value="ECO:0007669"/>
    <property type="project" value="InterPro"/>
</dbReference>
<name>D8R5C8_SELML</name>
<dbReference type="PANTHER" id="PTHR47926:SF533">
    <property type="entry name" value="DYW DOMAIN-CONTAINING PROTEIN"/>
    <property type="match status" value="1"/>
</dbReference>
<proteinExistence type="predicted"/>
<dbReference type="Gramene" id="EFJ32823">
    <property type="protein sequence ID" value="EFJ32823"/>
    <property type="gene ID" value="SELMODRAFT_72074"/>
</dbReference>
<evidence type="ECO:0000313" key="4">
    <source>
        <dbReference type="Proteomes" id="UP000001514"/>
    </source>
</evidence>
<dbReference type="AlphaFoldDB" id="D8R5C8"/>
<evidence type="ECO:0000313" key="3">
    <source>
        <dbReference type="EMBL" id="EFJ32823.1"/>
    </source>
</evidence>
<dbReference type="PANTHER" id="PTHR47926">
    <property type="entry name" value="PENTATRICOPEPTIDE REPEAT-CONTAINING PROTEIN"/>
    <property type="match status" value="1"/>
</dbReference>
<dbReference type="InterPro" id="IPR011990">
    <property type="entry name" value="TPR-like_helical_dom_sf"/>
</dbReference>
<dbReference type="Proteomes" id="UP000001514">
    <property type="component" value="Unassembled WGS sequence"/>
</dbReference>
<evidence type="ECO:0008006" key="5">
    <source>
        <dbReference type="Google" id="ProtNLM"/>
    </source>
</evidence>
<evidence type="ECO:0000256" key="1">
    <source>
        <dbReference type="ARBA" id="ARBA00022737"/>
    </source>
</evidence>
<evidence type="ECO:0000256" key="2">
    <source>
        <dbReference type="PROSITE-ProRule" id="PRU00708"/>
    </source>
</evidence>
<dbReference type="KEGG" id="smo:SELMODRAFT_72074"/>
<dbReference type="HOGENOM" id="CLU_002706_0_0_1"/>
<dbReference type="InParanoid" id="D8R5C8"/>
<feature type="non-terminal residue" evidence="3">
    <location>
        <position position="1"/>
    </location>
</feature>
<dbReference type="InterPro" id="IPR046960">
    <property type="entry name" value="PPR_At4g14850-like_plant"/>
</dbReference>
<organism evidence="4">
    <name type="scientific">Selaginella moellendorffii</name>
    <name type="common">Spikemoss</name>
    <dbReference type="NCBI Taxonomy" id="88036"/>
    <lineage>
        <taxon>Eukaryota</taxon>
        <taxon>Viridiplantae</taxon>
        <taxon>Streptophyta</taxon>
        <taxon>Embryophyta</taxon>
        <taxon>Tracheophyta</taxon>
        <taxon>Lycopodiopsida</taxon>
        <taxon>Selaginellales</taxon>
        <taxon>Selaginellaceae</taxon>
        <taxon>Selaginella</taxon>
    </lineage>
</organism>